<feature type="region of interest" description="Disordered" evidence="2">
    <location>
        <begin position="35"/>
        <end position="72"/>
    </location>
</feature>
<keyword evidence="4" id="KW-1185">Reference proteome</keyword>
<feature type="coiled-coil region" evidence="1">
    <location>
        <begin position="284"/>
        <end position="340"/>
    </location>
</feature>
<comment type="caution">
    <text evidence="3">The sequence shown here is derived from an EMBL/GenBank/DDBJ whole genome shotgun (WGS) entry which is preliminary data.</text>
</comment>
<feature type="compositionally biased region" description="Acidic residues" evidence="2">
    <location>
        <begin position="187"/>
        <end position="213"/>
    </location>
</feature>
<feature type="region of interest" description="Disordered" evidence="2">
    <location>
        <begin position="128"/>
        <end position="151"/>
    </location>
</feature>
<dbReference type="AlphaFoldDB" id="A0AAN7K741"/>
<evidence type="ECO:0000313" key="3">
    <source>
        <dbReference type="EMBL" id="KAK4757960.1"/>
    </source>
</evidence>
<proteinExistence type="predicted"/>
<sequence>MRGRQLKGKSSTDLLVCFPTRANLALLPKPICSPARLSLPEPNSGNSISNRSSRRMKKSPSAARRGQNGGPVLWANTTVKQAALEPAVSSEPTSPKVTCAGQIKVKPRIAGGGGVIQGRSWQSVMEEIEKRKRERPGRARQSSSSSSSSSSGFMTKEIVQFLACLRNVRFNFRCFGAFPADTGTLSNDDDDEDDDEEEGENGCTEEEEDEEWEDNPKPVFSNWFMVVKEKNDGKTIETHQEEAAKKQGGKSRDDGALAVAEVVPPPNALLLMRCRSAPAKSWRLEAVKEDREEAEEGMDETVQLDEVKKKLRLLMKEKKREDEEEEVERKKKQQSILMEAYGVTNDHCKMSSEIAKETWVVGGGTTGEALLPRSWSCSKR</sequence>
<feature type="compositionally biased region" description="Low complexity" evidence="2">
    <location>
        <begin position="42"/>
        <end position="51"/>
    </location>
</feature>
<evidence type="ECO:0000256" key="2">
    <source>
        <dbReference type="SAM" id="MobiDB-lite"/>
    </source>
</evidence>
<protein>
    <submittedName>
        <fullName evidence="3">Uncharacterized protein</fullName>
    </submittedName>
</protein>
<evidence type="ECO:0000313" key="4">
    <source>
        <dbReference type="Proteomes" id="UP001345219"/>
    </source>
</evidence>
<dbReference type="PANTHER" id="PTHR33448">
    <property type="entry name" value="CHLOROPLAST PROTEIN HCF243-RELATED"/>
    <property type="match status" value="1"/>
</dbReference>
<name>A0AAN7K741_9MYRT</name>
<feature type="region of interest" description="Disordered" evidence="2">
    <location>
        <begin position="181"/>
        <end position="217"/>
    </location>
</feature>
<organism evidence="3 4">
    <name type="scientific">Trapa incisa</name>
    <dbReference type="NCBI Taxonomy" id="236973"/>
    <lineage>
        <taxon>Eukaryota</taxon>
        <taxon>Viridiplantae</taxon>
        <taxon>Streptophyta</taxon>
        <taxon>Embryophyta</taxon>
        <taxon>Tracheophyta</taxon>
        <taxon>Spermatophyta</taxon>
        <taxon>Magnoliopsida</taxon>
        <taxon>eudicotyledons</taxon>
        <taxon>Gunneridae</taxon>
        <taxon>Pentapetalae</taxon>
        <taxon>rosids</taxon>
        <taxon>malvids</taxon>
        <taxon>Myrtales</taxon>
        <taxon>Lythraceae</taxon>
        <taxon>Trapa</taxon>
    </lineage>
</organism>
<evidence type="ECO:0000256" key="1">
    <source>
        <dbReference type="SAM" id="Coils"/>
    </source>
</evidence>
<feature type="compositionally biased region" description="Low complexity" evidence="2">
    <location>
        <begin position="142"/>
        <end position="151"/>
    </location>
</feature>
<dbReference type="EMBL" id="JAXIOK010000012">
    <property type="protein sequence ID" value="KAK4757960.1"/>
    <property type="molecule type" value="Genomic_DNA"/>
</dbReference>
<dbReference type="Proteomes" id="UP001345219">
    <property type="component" value="Chromosome 15"/>
</dbReference>
<keyword evidence="1" id="KW-0175">Coiled coil</keyword>
<gene>
    <name evidence="3" type="ORF">SAY87_019261</name>
</gene>
<reference evidence="3 4" key="1">
    <citation type="journal article" date="2023" name="Hortic Res">
        <title>Pangenome of water caltrop reveals structural variations and asymmetric subgenome divergence after allopolyploidization.</title>
        <authorList>
            <person name="Zhang X."/>
            <person name="Chen Y."/>
            <person name="Wang L."/>
            <person name="Yuan Y."/>
            <person name="Fang M."/>
            <person name="Shi L."/>
            <person name="Lu R."/>
            <person name="Comes H.P."/>
            <person name="Ma Y."/>
            <person name="Chen Y."/>
            <person name="Huang G."/>
            <person name="Zhou Y."/>
            <person name="Zheng Z."/>
            <person name="Qiu Y."/>
        </authorList>
    </citation>
    <scope>NUCLEOTIDE SEQUENCE [LARGE SCALE GENOMIC DNA]</scope>
    <source>
        <tissue evidence="3">Roots</tissue>
    </source>
</reference>
<dbReference type="PANTHER" id="PTHR33448:SF3">
    <property type="entry name" value="OS09G0370000 PROTEIN"/>
    <property type="match status" value="1"/>
</dbReference>
<accession>A0AAN7K741</accession>